<feature type="region of interest" description="Disordered" evidence="1">
    <location>
        <begin position="65"/>
        <end position="110"/>
    </location>
</feature>
<gene>
    <name evidence="3" type="ORF">VKT23_019448</name>
</gene>
<dbReference type="InterPro" id="IPR037056">
    <property type="entry name" value="RNase_H1_N_sf"/>
</dbReference>
<keyword evidence="4" id="KW-1185">Reference proteome</keyword>
<dbReference type="InterPro" id="IPR011320">
    <property type="entry name" value="RNase_H1_N"/>
</dbReference>
<protein>
    <recommendedName>
        <fullName evidence="2">Ribonuclease H1 N-terminal domain-containing protein</fullName>
    </recommendedName>
</protein>
<dbReference type="InterPro" id="IPR009027">
    <property type="entry name" value="Ribosomal_bL9/RNase_H1_N"/>
</dbReference>
<evidence type="ECO:0000313" key="3">
    <source>
        <dbReference type="EMBL" id="KAK7435751.1"/>
    </source>
</evidence>
<dbReference type="SUPFAM" id="SSF55658">
    <property type="entry name" value="L9 N-domain-like"/>
    <property type="match status" value="1"/>
</dbReference>
<sequence length="339" mass="36710">MSSVPGNFQLPPGSKLIISRPGPSSYASSLGYPAYKVILDAGQVLTVEALSPDLGIPQIPTVNSIAASPSTHPPTSSPCSPRPVSPAKPSTKRLAVVPPGSPNTPRHSKKKAILPSLTKSSVPVVLSDMSDIDDSEDDKKKVIFPSLPKPSQPAVVSNTSDADDSSENEYWKHVDDIDGSLIPVSEHPVYRYRGFARLAHPDELSWDGSRGNTDIYVITRGRRVGLFADWSVVQDLTSGVPDPFYKKCTSVDDAINLYTGSYNGIPGYKKIEVLNAKRPLENPIVDDWRKPLKGLDVDILVEDGEYWLISVVPVKDEAPITNFSGLTPSQVLSPQTFRA</sequence>
<evidence type="ECO:0000313" key="4">
    <source>
        <dbReference type="Proteomes" id="UP001498398"/>
    </source>
</evidence>
<reference evidence="3 4" key="1">
    <citation type="submission" date="2024-01" db="EMBL/GenBank/DDBJ databases">
        <title>A draft genome for the cacao thread blight pathogen Marasmiellus scandens.</title>
        <authorList>
            <person name="Baruah I.K."/>
            <person name="Leung J."/>
            <person name="Bukari Y."/>
            <person name="Amoako-Attah I."/>
            <person name="Meinhardt L.W."/>
            <person name="Bailey B.A."/>
            <person name="Cohen S.P."/>
        </authorList>
    </citation>
    <scope>NUCLEOTIDE SEQUENCE [LARGE SCALE GENOMIC DNA]</scope>
    <source>
        <strain evidence="3 4">GH-19</strain>
    </source>
</reference>
<proteinExistence type="predicted"/>
<organism evidence="3 4">
    <name type="scientific">Marasmiellus scandens</name>
    <dbReference type="NCBI Taxonomy" id="2682957"/>
    <lineage>
        <taxon>Eukaryota</taxon>
        <taxon>Fungi</taxon>
        <taxon>Dikarya</taxon>
        <taxon>Basidiomycota</taxon>
        <taxon>Agaricomycotina</taxon>
        <taxon>Agaricomycetes</taxon>
        <taxon>Agaricomycetidae</taxon>
        <taxon>Agaricales</taxon>
        <taxon>Marasmiineae</taxon>
        <taxon>Omphalotaceae</taxon>
        <taxon>Marasmiellus</taxon>
    </lineage>
</organism>
<accession>A0ABR1IP93</accession>
<feature type="domain" description="Ribonuclease H1 N-terminal" evidence="2">
    <location>
        <begin position="216"/>
        <end position="254"/>
    </location>
</feature>
<evidence type="ECO:0000259" key="2">
    <source>
        <dbReference type="Pfam" id="PF01693"/>
    </source>
</evidence>
<dbReference type="Gene3D" id="3.40.970.10">
    <property type="entry name" value="Ribonuclease H1, N-terminal domain"/>
    <property type="match status" value="1"/>
</dbReference>
<feature type="region of interest" description="Disordered" evidence="1">
    <location>
        <begin position="143"/>
        <end position="167"/>
    </location>
</feature>
<dbReference type="EMBL" id="JBANRG010000102">
    <property type="protein sequence ID" value="KAK7435751.1"/>
    <property type="molecule type" value="Genomic_DNA"/>
</dbReference>
<name>A0ABR1IP93_9AGAR</name>
<feature type="compositionally biased region" description="Pro residues" evidence="1">
    <location>
        <begin position="71"/>
        <end position="86"/>
    </location>
</feature>
<comment type="caution">
    <text evidence="3">The sequence shown here is derived from an EMBL/GenBank/DDBJ whole genome shotgun (WGS) entry which is preliminary data.</text>
</comment>
<evidence type="ECO:0000256" key="1">
    <source>
        <dbReference type="SAM" id="MobiDB-lite"/>
    </source>
</evidence>
<dbReference type="Proteomes" id="UP001498398">
    <property type="component" value="Unassembled WGS sequence"/>
</dbReference>
<dbReference type="Pfam" id="PF01693">
    <property type="entry name" value="Cauli_VI"/>
    <property type="match status" value="1"/>
</dbReference>